<dbReference type="Gene3D" id="1.25.40.10">
    <property type="entry name" value="Tetratricopeptide repeat domain"/>
    <property type="match status" value="1"/>
</dbReference>
<evidence type="ECO:0000256" key="2">
    <source>
        <dbReference type="SAM" id="Phobius"/>
    </source>
</evidence>
<reference evidence="4 5" key="1">
    <citation type="journal article" date="2013" name="Int. J. Syst. Evol. Microbiol.">
        <title>Ilumatobacter nonamiense sp. nov. and Ilumatobacter coccineum sp. nov., isolated from seashore sand.</title>
        <authorList>
            <person name="Matsumoto A."/>
            <person name="Kasai H."/>
            <person name="Matsuo Y."/>
            <person name="Shizuri Y."/>
            <person name="Ichikawa N."/>
            <person name="Fujita N."/>
            <person name="Omura S."/>
            <person name="Takahashi Y."/>
        </authorList>
    </citation>
    <scope>NUCLEOTIDE SEQUENCE [LARGE SCALE GENOMIC DNA]</scope>
    <source>
        <strain evidence="5">NBRC 103263 / KCTC 29153 / YM16-304</strain>
    </source>
</reference>
<feature type="domain" description="LysM" evidence="3">
    <location>
        <begin position="220"/>
        <end position="281"/>
    </location>
</feature>
<keyword evidence="2" id="KW-0472">Membrane</keyword>
<dbReference type="InterPro" id="IPR052196">
    <property type="entry name" value="Bact_Kbp"/>
</dbReference>
<dbReference type="PROSITE" id="PS51782">
    <property type="entry name" value="LYSM"/>
    <property type="match status" value="2"/>
</dbReference>
<organism evidence="4 5">
    <name type="scientific">Ilumatobacter coccineus (strain NBRC 103263 / KCTC 29153 / YM16-304)</name>
    <dbReference type="NCBI Taxonomy" id="1313172"/>
    <lineage>
        <taxon>Bacteria</taxon>
        <taxon>Bacillati</taxon>
        <taxon>Actinomycetota</taxon>
        <taxon>Acidimicrobiia</taxon>
        <taxon>Acidimicrobiales</taxon>
        <taxon>Ilumatobacteraceae</taxon>
        <taxon>Ilumatobacter</taxon>
    </lineage>
</organism>
<feature type="domain" description="LysM" evidence="3">
    <location>
        <begin position="329"/>
        <end position="385"/>
    </location>
</feature>
<feature type="transmembrane region" description="Helical" evidence="2">
    <location>
        <begin position="119"/>
        <end position="138"/>
    </location>
</feature>
<dbReference type="PANTHER" id="PTHR34700:SF4">
    <property type="entry name" value="PHAGE-LIKE ELEMENT PBSX PROTEIN XKDP"/>
    <property type="match status" value="1"/>
</dbReference>
<feature type="transmembrane region" description="Helical" evidence="2">
    <location>
        <begin position="73"/>
        <end position="98"/>
    </location>
</feature>
<feature type="compositionally biased region" description="Low complexity" evidence="1">
    <location>
        <begin position="493"/>
        <end position="525"/>
    </location>
</feature>
<dbReference type="KEGG" id="aym:YM304_01270"/>
<sequence>MNKRVRNTSTIVSSLLALAALVVLVPALLLAASRARFGSSNPLSGVSRPWRWTADDVRDAVSEPLRDDAVVDLIVRGALTVVWVAVAVVTITTIIEVVHMARHRGMPTPRVRGVGWAQSIARFIAIGLVAVLPTSGFATATEAPGHTAGATLLERTLTAPSDPTTVASAPDAAPRAAFDLRSRSASTTPFIGAVDETGRSSDRGDDDDRPPIGSGGATRSTHVVERGESVWEIAEQFGDGTEALTMEIAEAILDANLGTLMADGHRFTNPALIRTGWVLQIPTAVAAVTPAVDPVDETIHPDAVVERTDTTDPAESADATPLPPENAPDSYVVVEGDTLSSVADEFLGDDDEWPLLFDANDGTTMSDGRVFDDPNLLLPGWELDVPMADGDRPGDEIDADAESNTDAAVNDGTELVPDSLPDDGDAASDDALDDVDIVTDSEPESPPSTENTTTVDEAGTPDDTAPATDTATPADDTTPHDATTTPVGEHTAPDATSGTAPASSTTTSTTTTTTTTPPASTDSAGGAADQRRPEPSPQAPSPIRLEHGALLAAGILALVGVRRARVLRAATPRARVPVPSPDVTATERKLRTIEPGEGAARLDIALRAAAHELAETGAQIGVVRLSPDGHIALRLTRPGRLDAPWVGMGQDWELPAAIPIELLAEAARRAGTPCVALAQIGVDALGRSVLLDLEAAGITAIEARRDQADEVIRAVAMAVASSLHSEVAHLVTVSMNTECLLDHQNAHRRQSVRAAIDLALALTGSTATNERSTFDLRALRTSGEAWEPAVVFLDTDDDAFARLDSEALPQPGHGLAITCAAPHGADGRAGARIVAHADRWELHAFDELSEIAPIGLTTEGLDDVTALLADAAAPTELPEPAFTEAADPVDEPFEAVPHDIVVGLMRGVEIRSANGELGVFERSKTVELIAWLATHRDRATRSAARTALWELDVRDATFANVVSEARRALGRLVPTPDGEEWLARTLNESLPLHPRVVTDADLVEQRLEHARLSAPAHAIDVLRPAVEMIRDMPFAGTSYLWPDADGITSNLVLLATTVTAELAAHALSIGDTETVFWATGHGLRVLPGHEELIALRMRARARTGDLAGVRQEWESYERVIVADAWSDGEPAPKLLELRRELLAPKP</sequence>
<dbReference type="OrthoDB" id="8444614at2"/>
<dbReference type="RefSeq" id="WP_015439689.1">
    <property type="nucleotide sequence ID" value="NC_020520.1"/>
</dbReference>
<dbReference type="EMBL" id="AP012057">
    <property type="protein sequence ID" value="BAN00441.1"/>
    <property type="molecule type" value="Genomic_DNA"/>
</dbReference>
<feature type="region of interest" description="Disordered" evidence="1">
    <location>
        <begin position="386"/>
        <end position="542"/>
    </location>
</feature>
<dbReference type="InterPro" id="IPR036779">
    <property type="entry name" value="LysM_dom_sf"/>
</dbReference>
<feature type="compositionally biased region" description="Low complexity" evidence="1">
    <location>
        <begin position="461"/>
        <end position="486"/>
    </location>
</feature>
<keyword evidence="2" id="KW-0812">Transmembrane</keyword>
<keyword evidence="5" id="KW-1185">Reference proteome</keyword>
<evidence type="ECO:0000313" key="4">
    <source>
        <dbReference type="EMBL" id="BAN00441.1"/>
    </source>
</evidence>
<dbReference type="InterPro" id="IPR011990">
    <property type="entry name" value="TPR-like_helical_dom_sf"/>
</dbReference>
<feature type="compositionally biased region" description="Acidic residues" evidence="1">
    <location>
        <begin position="420"/>
        <end position="443"/>
    </location>
</feature>
<evidence type="ECO:0000313" key="5">
    <source>
        <dbReference type="Proteomes" id="UP000011863"/>
    </source>
</evidence>
<feature type="region of interest" description="Disordered" evidence="1">
    <location>
        <begin position="160"/>
        <end position="179"/>
    </location>
</feature>
<feature type="region of interest" description="Disordered" evidence="1">
    <location>
        <begin position="307"/>
        <end position="328"/>
    </location>
</feature>
<evidence type="ECO:0000259" key="3">
    <source>
        <dbReference type="PROSITE" id="PS51782"/>
    </source>
</evidence>
<evidence type="ECO:0000256" key="1">
    <source>
        <dbReference type="SAM" id="MobiDB-lite"/>
    </source>
</evidence>
<dbReference type="InterPro" id="IPR018392">
    <property type="entry name" value="LysM"/>
</dbReference>
<dbReference type="Pfam" id="PF01476">
    <property type="entry name" value="LysM"/>
    <property type="match status" value="1"/>
</dbReference>
<dbReference type="Proteomes" id="UP000011863">
    <property type="component" value="Chromosome"/>
</dbReference>
<feature type="region of interest" description="Disordered" evidence="1">
    <location>
        <begin position="189"/>
        <end position="223"/>
    </location>
</feature>
<dbReference type="CDD" id="cd00118">
    <property type="entry name" value="LysM"/>
    <property type="match status" value="2"/>
</dbReference>
<protein>
    <recommendedName>
        <fullName evidence="3">LysM domain-containing protein</fullName>
    </recommendedName>
</protein>
<dbReference type="AlphaFoldDB" id="A0A6C7E088"/>
<feature type="compositionally biased region" description="Low complexity" evidence="1">
    <location>
        <begin position="167"/>
        <end position="177"/>
    </location>
</feature>
<keyword evidence="2" id="KW-1133">Transmembrane helix</keyword>
<dbReference type="Gene3D" id="3.10.350.10">
    <property type="entry name" value="LysM domain"/>
    <property type="match status" value="2"/>
</dbReference>
<gene>
    <name evidence="4" type="ORF">YM304_01270</name>
</gene>
<proteinExistence type="predicted"/>
<dbReference type="PANTHER" id="PTHR34700">
    <property type="entry name" value="POTASSIUM BINDING PROTEIN KBP"/>
    <property type="match status" value="1"/>
</dbReference>
<accession>A0A6C7E088</accession>
<name>A0A6C7E088_ILUCY</name>